<dbReference type="PATRIC" id="fig|758793.3.peg.94"/>
<proteinExistence type="predicted"/>
<reference evidence="1 2" key="1">
    <citation type="journal article" date="2013" name="Genome Announc.">
        <title>Complete Genome Sequence of Burkholderia sp. Strain RPE64, Bacterial Symbiont of the Bean Bug Riptortus pedestris.</title>
        <authorList>
            <person name="Shibata T.F."/>
            <person name="Maeda T."/>
            <person name="Nikoh N."/>
            <person name="Yamaguchi K."/>
            <person name="Oshima K."/>
            <person name="Hattori M."/>
            <person name="Nishiyama T."/>
            <person name="Hasebe M."/>
            <person name="Fukatsu T."/>
            <person name="Kikuchi Y."/>
            <person name="Shigenobu S."/>
        </authorList>
    </citation>
    <scope>NUCLEOTIDE SEQUENCE [LARGE SCALE GENOMIC DNA]</scope>
</reference>
<evidence type="ECO:0000313" key="1">
    <source>
        <dbReference type="EMBL" id="BAN21846.1"/>
    </source>
</evidence>
<name>R4WSJ4_9BURK</name>
<protein>
    <submittedName>
        <fullName evidence="1">Uncharacterized protein</fullName>
    </submittedName>
</protein>
<evidence type="ECO:0000313" key="2">
    <source>
        <dbReference type="Proteomes" id="UP000013966"/>
    </source>
</evidence>
<reference evidence="1 2" key="2">
    <citation type="journal article" date="2018" name="Int. J. Syst. Evol. Microbiol.">
        <title>Burkholderia insecticola sp. nov., a gut symbiotic bacterium of the bean bug Riptortus pedestris.</title>
        <authorList>
            <person name="Takeshita K."/>
            <person name="Tamaki H."/>
            <person name="Ohbayashi T."/>
            <person name="Meng X.-Y."/>
            <person name="Sone T."/>
            <person name="Mitani Y."/>
            <person name="Peeters C."/>
            <person name="Kikuchi Y."/>
            <person name="Vandamme P."/>
        </authorList>
    </citation>
    <scope>NUCLEOTIDE SEQUENCE [LARGE SCALE GENOMIC DNA]</scope>
    <source>
        <strain evidence="1">RPE64</strain>
    </source>
</reference>
<dbReference type="AlphaFoldDB" id="R4WSJ4"/>
<dbReference type="HOGENOM" id="CLU_3096493_0_0_4"/>
<dbReference type="EMBL" id="AP013058">
    <property type="protein sequence ID" value="BAN21846.1"/>
    <property type="molecule type" value="Genomic_DNA"/>
</dbReference>
<dbReference type="KEGG" id="buo:BRPE64_ACDS00920"/>
<gene>
    <name evidence="1" type="ORF">BRPE64_ACDS00920</name>
</gene>
<organism evidence="1 2">
    <name type="scientific">Caballeronia insecticola</name>
    <dbReference type="NCBI Taxonomy" id="758793"/>
    <lineage>
        <taxon>Bacteria</taxon>
        <taxon>Pseudomonadati</taxon>
        <taxon>Pseudomonadota</taxon>
        <taxon>Betaproteobacteria</taxon>
        <taxon>Burkholderiales</taxon>
        <taxon>Burkholderiaceae</taxon>
        <taxon>Caballeronia</taxon>
    </lineage>
</organism>
<keyword evidence="2" id="KW-1185">Reference proteome</keyword>
<dbReference type="Proteomes" id="UP000013966">
    <property type="component" value="Chromosome 1"/>
</dbReference>
<dbReference type="STRING" id="758793.BRPE64_ACDS00920"/>
<accession>R4WSJ4</accession>
<sequence>MPHGGKRAGNPVLIGFCVQKRLQGPRAGRTGYIGRASDARVAGETAPFNYL</sequence>